<comment type="caution">
    <text evidence="2">The sequence shown here is derived from an EMBL/GenBank/DDBJ whole genome shotgun (WGS) entry which is preliminary data.</text>
</comment>
<keyword evidence="2" id="KW-0378">Hydrolase</keyword>
<sequence length="212" mass="24061">MSEAFDWSLKQQLFTVDMDTYLALPEDEARNIEVKDGMIVHCQSPSPSHSAIGVSLQMAFRDAMRKRPAEAPFLRVRGDVDMLVSDVPFHFKRPDVILYRCIEDPKAKWKDKPTVQDTILVVEIVSPTTRTVDLVDKRAEYALYGIPHYWIVRMANDDGPAVKIEMLVLNSDGTYVTQDVAIRPRDGVGVAIDTLEPLELKVTWEDLNENVD</sequence>
<dbReference type="Proteomes" id="UP001597083">
    <property type="component" value="Unassembled WGS sequence"/>
</dbReference>
<organism evidence="2 3">
    <name type="scientific">Actinomadura adrarensis</name>
    <dbReference type="NCBI Taxonomy" id="1819600"/>
    <lineage>
        <taxon>Bacteria</taxon>
        <taxon>Bacillati</taxon>
        <taxon>Actinomycetota</taxon>
        <taxon>Actinomycetes</taxon>
        <taxon>Streptosporangiales</taxon>
        <taxon>Thermomonosporaceae</taxon>
        <taxon>Actinomadura</taxon>
    </lineage>
</organism>
<dbReference type="InterPro" id="IPR008538">
    <property type="entry name" value="Uma2"/>
</dbReference>
<dbReference type="EMBL" id="JBHTIR010004200">
    <property type="protein sequence ID" value="MFD0856635.1"/>
    <property type="molecule type" value="Genomic_DNA"/>
</dbReference>
<dbReference type="SUPFAM" id="SSF52980">
    <property type="entry name" value="Restriction endonuclease-like"/>
    <property type="match status" value="1"/>
</dbReference>
<protein>
    <submittedName>
        <fullName evidence="2">Uma2 family endonuclease</fullName>
    </submittedName>
</protein>
<evidence type="ECO:0000313" key="2">
    <source>
        <dbReference type="EMBL" id="MFD0856635.1"/>
    </source>
</evidence>
<dbReference type="Pfam" id="PF05685">
    <property type="entry name" value="Uma2"/>
    <property type="match status" value="1"/>
</dbReference>
<accession>A0ABW3CRT7</accession>
<gene>
    <name evidence="2" type="ORF">ACFQ07_30665</name>
</gene>
<evidence type="ECO:0000313" key="3">
    <source>
        <dbReference type="Proteomes" id="UP001597083"/>
    </source>
</evidence>
<feature type="domain" description="Putative restriction endonuclease" evidence="1">
    <location>
        <begin position="19"/>
        <end position="180"/>
    </location>
</feature>
<dbReference type="GO" id="GO:0004519">
    <property type="term" value="F:endonuclease activity"/>
    <property type="evidence" value="ECO:0007669"/>
    <property type="project" value="UniProtKB-KW"/>
</dbReference>
<dbReference type="InterPro" id="IPR011335">
    <property type="entry name" value="Restrct_endonuc-II-like"/>
</dbReference>
<dbReference type="InterPro" id="IPR012296">
    <property type="entry name" value="Nuclease_put_TT1808"/>
</dbReference>
<keyword evidence="2" id="KW-0255">Endonuclease</keyword>
<keyword evidence="2" id="KW-0540">Nuclease</keyword>
<name>A0ABW3CRT7_9ACTN</name>
<keyword evidence="3" id="KW-1185">Reference proteome</keyword>
<dbReference type="PANTHER" id="PTHR35400:SF1">
    <property type="entry name" value="SLR1083 PROTEIN"/>
    <property type="match status" value="1"/>
</dbReference>
<dbReference type="Gene3D" id="3.90.1570.10">
    <property type="entry name" value="tt1808, chain A"/>
    <property type="match status" value="1"/>
</dbReference>
<dbReference type="PANTHER" id="PTHR35400">
    <property type="entry name" value="SLR1083 PROTEIN"/>
    <property type="match status" value="1"/>
</dbReference>
<proteinExistence type="predicted"/>
<evidence type="ECO:0000259" key="1">
    <source>
        <dbReference type="Pfam" id="PF05685"/>
    </source>
</evidence>
<dbReference type="CDD" id="cd06260">
    <property type="entry name" value="DUF820-like"/>
    <property type="match status" value="1"/>
</dbReference>
<reference evidence="3" key="1">
    <citation type="journal article" date="2019" name="Int. J. Syst. Evol. Microbiol.">
        <title>The Global Catalogue of Microorganisms (GCM) 10K type strain sequencing project: providing services to taxonomists for standard genome sequencing and annotation.</title>
        <authorList>
            <consortium name="The Broad Institute Genomics Platform"/>
            <consortium name="The Broad Institute Genome Sequencing Center for Infectious Disease"/>
            <person name="Wu L."/>
            <person name="Ma J."/>
        </authorList>
    </citation>
    <scope>NUCLEOTIDE SEQUENCE [LARGE SCALE GENOMIC DNA]</scope>
    <source>
        <strain evidence="3">JCM 31696</strain>
    </source>
</reference>